<dbReference type="AlphaFoldDB" id="A0A8X6NKZ2"/>
<dbReference type="Proteomes" id="UP000887013">
    <property type="component" value="Unassembled WGS sequence"/>
</dbReference>
<gene>
    <name evidence="1" type="primary">AVEN_58660_1</name>
    <name evidence="1" type="ORF">NPIL_680371</name>
</gene>
<evidence type="ECO:0000313" key="2">
    <source>
        <dbReference type="Proteomes" id="UP000887013"/>
    </source>
</evidence>
<organism evidence="1 2">
    <name type="scientific">Nephila pilipes</name>
    <name type="common">Giant wood spider</name>
    <name type="synonym">Nephila maculata</name>
    <dbReference type="NCBI Taxonomy" id="299642"/>
    <lineage>
        <taxon>Eukaryota</taxon>
        <taxon>Metazoa</taxon>
        <taxon>Ecdysozoa</taxon>
        <taxon>Arthropoda</taxon>
        <taxon>Chelicerata</taxon>
        <taxon>Arachnida</taxon>
        <taxon>Araneae</taxon>
        <taxon>Araneomorphae</taxon>
        <taxon>Entelegynae</taxon>
        <taxon>Araneoidea</taxon>
        <taxon>Nephilidae</taxon>
        <taxon>Nephila</taxon>
    </lineage>
</organism>
<sequence length="151" mass="17077">MGNNQNKENFACFLSNYEKSKMICLKWHEQYGSKLDDSFDASDVEDVEEYEQPCTCKDKEKKTKSTEKKFDWPRRGATGTSTLISVADTPIVMKLPPPVVKSKLYEVRRWTKHRGIEGCYSIPCPVERERVVGDLDAPAVSNTGPVGPKKS</sequence>
<reference evidence="1" key="1">
    <citation type="submission" date="2020-08" db="EMBL/GenBank/DDBJ databases">
        <title>Multicomponent nature underlies the extraordinary mechanical properties of spider dragline silk.</title>
        <authorList>
            <person name="Kono N."/>
            <person name="Nakamura H."/>
            <person name="Mori M."/>
            <person name="Yoshida Y."/>
            <person name="Ohtoshi R."/>
            <person name="Malay A.D."/>
            <person name="Moran D.A.P."/>
            <person name="Tomita M."/>
            <person name="Numata K."/>
            <person name="Arakawa K."/>
        </authorList>
    </citation>
    <scope>NUCLEOTIDE SEQUENCE</scope>
</reference>
<name>A0A8X6NKZ2_NEPPI</name>
<dbReference type="OrthoDB" id="410807at2759"/>
<comment type="caution">
    <text evidence="1">The sequence shown here is derived from an EMBL/GenBank/DDBJ whole genome shotgun (WGS) entry which is preliminary data.</text>
</comment>
<dbReference type="EMBL" id="BMAW01105812">
    <property type="protein sequence ID" value="GFT21057.1"/>
    <property type="molecule type" value="Genomic_DNA"/>
</dbReference>
<keyword evidence="2" id="KW-1185">Reference proteome</keyword>
<accession>A0A8X6NKZ2</accession>
<protein>
    <submittedName>
        <fullName evidence="1">Uncharacterized protein</fullName>
    </submittedName>
</protein>
<proteinExistence type="predicted"/>
<evidence type="ECO:0000313" key="1">
    <source>
        <dbReference type="EMBL" id="GFT21057.1"/>
    </source>
</evidence>